<accession>A0A2Y9GCB5</accession>
<evidence type="ECO:0000313" key="9">
    <source>
        <dbReference type="RefSeq" id="XP_021536691.1"/>
    </source>
</evidence>
<dbReference type="PANTHER" id="PTHR28593:SF1">
    <property type="entry name" value="METEORIN-LIKE PROTEIN"/>
    <property type="match status" value="1"/>
</dbReference>
<keyword evidence="6" id="KW-0732">Signal</keyword>
<keyword evidence="8" id="KW-1185">Reference proteome</keyword>
<sequence length="143" mass="15811">MKATLNWAGVGDALQTSSAPCCPCSDAEVLLAVCTSDFVVRGSIQNVTHAPEQQESTIHLHVSRLYRQKSRVFRPAPEGGGWRGRVATLLECGVRPGRGEFLFTGHMHFGEARLGCAPRFKDFQRMYRDAEERGLNPCEMGTE</sequence>
<dbReference type="RefSeq" id="XP_021536691.1">
    <property type="nucleotide sequence ID" value="XM_021681016.1"/>
</dbReference>
<name>A0A2Y9GCB5_NEOSC</name>
<keyword evidence="7" id="KW-1015">Disulfide bond</keyword>
<evidence type="ECO:0000256" key="2">
    <source>
        <dbReference type="ARBA" id="ARBA00005669"/>
    </source>
</evidence>
<dbReference type="GO" id="GO:0097009">
    <property type="term" value="P:energy homeostasis"/>
    <property type="evidence" value="ECO:0007669"/>
    <property type="project" value="TreeGrafter"/>
</dbReference>
<keyword evidence="5" id="KW-0372">Hormone</keyword>
<evidence type="ECO:0000256" key="3">
    <source>
        <dbReference type="ARBA" id="ARBA00016272"/>
    </source>
</evidence>
<dbReference type="KEGG" id="nsu:110572617"/>
<dbReference type="GO" id="GO:0005615">
    <property type="term" value="C:extracellular space"/>
    <property type="evidence" value="ECO:0007669"/>
    <property type="project" value="TreeGrafter"/>
</dbReference>
<evidence type="ECO:0000256" key="5">
    <source>
        <dbReference type="ARBA" id="ARBA00022702"/>
    </source>
</evidence>
<dbReference type="GO" id="GO:0005179">
    <property type="term" value="F:hormone activity"/>
    <property type="evidence" value="ECO:0007669"/>
    <property type="project" value="UniProtKB-KW"/>
</dbReference>
<dbReference type="AlphaFoldDB" id="A0A2Y9GCB5"/>
<reference evidence="9" key="1">
    <citation type="submission" date="2025-08" db="UniProtKB">
        <authorList>
            <consortium name="RefSeq"/>
        </authorList>
    </citation>
    <scope>IDENTIFICATION</scope>
    <source>
        <tissue evidence="9">Blood</tissue>
    </source>
</reference>
<dbReference type="PANTHER" id="PTHR28593">
    <property type="entry name" value="METEORIN-LIKE PROTEIN"/>
    <property type="match status" value="1"/>
</dbReference>
<evidence type="ECO:0000313" key="8">
    <source>
        <dbReference type="Proteomes" id="UP000248481"/>
    </source>
</evidence>
<gene>
    <name evidence="9" type="primary">METRNL</name>
</gene>
<comment type="subcellular location">
    <subcellularLocation>
        <location evidence="1">Secreted</location>
    </subcellularLocation>
</comment>
<dbReference type="GO" id="GO:0090336">
    <property type="term" value="P:positive regulation of brown fat cell differentiation"/>
    <property type="evidence" value="ECO:0007669"/>
    <property type="project" value="TreeGrafter"/>
</dbReference>
<keyword evidence="4" id="KW-0964">Secreted</keyword>
<dbReference type="InterPro" id="IPR008993">
    <property type="entry name" value="TIMP-like_OB-fold"/>
</dbReference>
<dbReference type="InParanoid" id="A0A2Y9GCB5"/>
<comment type="similarity">
    <text evidence="2">Belongs to the meteorin family.</text>
</comment>
<dbReference type="Proteomes" id="UP000248481">
    <property type="component" value="Chromosome 15"/>
</dbReference>
<dbReference type="STRING" id="29088.A0A2Y9GCB5"/>
<dbReference type="GeneID" id="110572617"/>
<evidence type="ECO:0000256" key="1">
    <source>
        <dbReference type="ARBA" id="ARBA00004613"/>
    </source>
</evidence>
<protein>
    <recommendedName>
        <fullName evidence="3">Meteorin-like protein</fullName>
    </recommendedName>
</protein>
<evidence type="ECO:0000256" key="6">
    <source>
        <dbReference type="ARBA" id="ARBA00022729"/>
    </source>
</evidence>
<dbReference type="InterPro" id="IPR051998">
    <property type="entry name" value="Meteorin-like"/>
</dbReference>
<dbReference type="Gene3D" id="2.40.50.120">
    <property type="match status" value="1"/>
</dbReference>
<evidence type="ECO:0000256" key="7">
    <source>
        <dbReference type="ARBA" id="ARBA00023157"/>
    </source>
</evidence>
<dbReference type="CTD" id="284207"/>
<proteinExistence type="inferred from homology"/>
<organism evidence="8 9">
    <name type="scientific">Neomonachus schauinslandi</name>
    <name type="common">Hawaiian monk seal</name>
    <name type="synonym">Monachus schauinslandi</name>
    <dbReference type="NCBI Taxonomy" id="29088"/>
    <lineage>
        <taxon>Eukaryota</taxon>
        <taxon>Metazoa</taxon>
        <taxon>Chordata</taxon>
        <taxon>Craniata</taxon>
        <taxon>Vertebrata</taxon>
        <taxon>Euteleostomi</taxon>
        <taxon>Mammalia</taxon>
        <taxon>Eutheria</taxon>
        <taxon>Laurasiatheria</taxon>
        <taxon>Carnivora</taxon>
        <taxon>Caniformia</taxon>
        <taxon>Pinnipedia</taxon>
        <taxon>Phocidae</taxon>
        <taxon>Monachinae</taxon>
        <taxon>Monachini</taxon>
        <taxon>Neomonachus</taxon>
    </lineage>
</organism>
<evidence type="ECO:0000256" key="4">
    <source>
        <dbReference type="ARBA" id="ARBA00022525"/>
    </source>
</evidence>